<dbReference type="InterPro" id="IPR006140">
    <property type="entry name" value="D-isomer_DH_NAD-bd"/>
</dbReference>
<dbReference type="Proteomes" id="UP000620075">
    <property type="component" value="Unassembled WGS sequence"/>
</dbReference>
<dbReference type="AlphaFoldDB" id="A0A934NBU6"/>
<evidence type="ECO:0000256" key="1">
    <source>
        <dbReference type="ARBA" id="ARBA00005854"/>
    </source>
</evidence>
<gene>
    <name evidence="7" type="ORF">JF888_06335</name>
</gene>
<dbReference type="CDD" id="cd05300">
    <property type="entry name" value="2-Hacid_dh_1"/>
    <property type="match status" value="1"/>
</dbReference>
<evidence type="ECO:0000259" key="5">
    <source>
        <dbReference type="Pfam" id="PF00389"/>
    </source>
</evidence>
<proteinExistence type="inferred from homology"/>
<keyword evidence="3" id="KW-0520">NAD</keyword>
<comment type="caution">
    <text evidence="7">The sequence shown here is derived from an EMBL/GenBank/DDBJ whole genome shotgun (WGS) entry which is preliminary data.</text>
</comment>
<organism evidence="7 8">
    <name type="scientific">Candidatus Dormiibacter inghamiae</name>
    <dbReference type="NCBI Taxonomy" id="3127013"/>
    <lineage>
        <taxon>Bacteria</taxon>
        <taxon>Bacillati</taxon>
        <taxon>Candidatus Dormiibacterota</taxon>
        <taxon>Candidatus Dormibacteria</taxon>
        <taxon>Candidatus Dormibacterales</taxon>
        <taxon>Candidatus Dormibacteraceae</taxon>
        <taxon>Candidatus Dormiibacter</taxon>
    </lineage>
</organism>
<reference evidence="7 8" key="1">
    <citation type="submission" date="2020-10" db="EMBL/GenBank/DDBJ databases">
        <title>Ca. Dormibacterota MAGs.</title>
        <authorList>
            <person name="Montgomery K."/>
        </authorList>
    </citation>
    <scope>NUCLEOTIDE SEQUENCE [LARGE SCALE GENOMIC DNA]</scope>
    <source>
        <strain evidence="7">SC8811_S16_3</strain>
    </source>
</reference>
<evidence type="ECO:0000313" key="8">
    <source>
        <dbReference type="Proteomes" id="UP000620075"/>
    </source>
</evidence>
<dbReference type="Pfam" id="PF02826">
    <property type="entry name" value="2-Hacid_dh_C"/>
    <property type="match status" value="1"/>
</dbReference>
<dbReference type="PANTHER" id="PTHR43333">
    <property type="entry name" value="2-HACID_DH_C DOMAIN-CONTAINING PROTEIN"/>
    <property type="match status" value="1"/>
</dbReference>
<keyword evidence="2 4" id="KW-0560">Oxidoreductase</keyword>
<dbReference type="GO" id="GO:0051287">
    <property type="term" value="F:NAD binding"/>
    <property type="evidence" value="ECO:0007669"/>
    <property type="project" value="InterPro"/>
</dbReference>
<dbReference type="InterPro" id="IPR006139">
    <property type="entry name" value="D-isomer_2_OHA_DH_cat_dom"/>
</dbReference>
<evidence type="ECO:0000256" key="4">
    <source>
        <dbReference type="RuleBase" id="RU003719"/>
    </source>
</evidence>
<dbReference type="PROSITE" id="PS00671">
    <property type="entry name" value="D_2_HYDROXYACID_DH_3"/>
    <property type="match status" value="1"/>
</dbReference>
<evidence type="ECO:0000313" key="7">
    <source>
        <dbReference type="EMBL" id="MBJ7602796.1"/>
    </source>
</evidence>
<name>A0A934NBU6_9BACT</name>
<dbReference type="EMBL" id="JAEKNQ010000024">
    <property type="protein sequence ID" value="MBJ7602796.1"/>
    <property type="molecule type" value="Genomic_DNA"/>
</dbReference>
<evidence type="ECO:0000256" key="3">
    <source>
        <dbReference type="ARBA" id="ARBA00023027"/>
    </source>
</evidence>
<dbReference type="PANTHER" id="PTHR43333:SF1">
    <property type="entry name" value="D-ISOMER SPECIFIC 2-HYDROXYACID DEHYDROGENASE NAD-BINDING DOMAIN-CONTAINING PROTEIN"/>
    <property type="match status" value="1"/>
</dbReference>
<dbReference type="Pfam" id="PF00389">
    <property type="entry name" value="2-Hacid_dh"/>
    <property type="match status" value="1"/>
</dbReference>
<comment type="similarity">
    <text evidence="1 4">Belongs to the D-isomer specific 2-hydroxyacid dehydrogenase family.</text>
</comment>
<dbReference type="Gene3D" id="3.40.50.720">
    <property type="entry name" value="NAD(P)-binding Rossmann-like Domain"/>
    <property type="match status" value="2"/>
</dbReference>
<dbReference type="GO" id="GO:0016616">
    <property type="term" value="F:oxidoreductase activity, acting on the CH-OH group of donors, NAD or NADP as acceptor"/>
    <property type="evidence" value="ECO:0007669"/>
    <property type="project" value="InterPro"/>
</dbReference>
<sequence>MIFPDAQSYGDRLTVRFPSLLVHVAETYAHAAPYLADTQILITTGRGLDAETVRAMPRLEWIHCLISGIDQLTVAREARPEVIISSSSGIHGPQMAEMAVLHMLALSRQIVRLERQRSGHKWVDLPQRVLDQKSVGIVGLGAAGTRLAELCKAFNMTVYGVSRTRRSERCFDSVFGRDQLCYVASIVDFLVLVVPQSSETIHLIDGTVLGAMKPTSMIVNLARGGVVDERALVDALVAGRIAGAGLDVTATEPLPASSPLWQMENVVLTPHLAGHTDRYLEQVWTVLEPNMERFLAGMHVDMINSVQ</sequence>
<dbReference type="SUPFAM" id="SSF51735">
    <property type="entry name" value="NAD(P)-binding Rossmann-fold domains"/>
    <property type="match status" value="1"/>
</dbReference>
<feature type="domain" description="D-isomer specific 2-hydroxyacid dehydrogenase NAD-binding" evidence="6">
    <location>
        <begin position="102"/>
        <end position="273"/>
    </location>
</feature>
<feature type="domain" description="D-isomer specific 2-hydroxyacid dehydrogenase catalytic" evidence="5">
    <location>
        <begin position="33"/>
        <end position="297"/>
    </location>
</feature>
<dbReference type="SUPFAM" id="SSF52283">
    <property type="entry name" value="Formate/glycerate dehydrogenase catalytic domain-like"/>
    <property type="match status" value="1"/>
</dbReference>
<evidence type="ECO:0000259" key="6">
    <source>
        <dbReference type="Pfam" id="PF02826"/>
    </source>
</evidence>
<evidence type="ECO:0000256" key="2">
    <source>
        <dbReference type="ARBA" id="ARBA00023002"/>
    </source>
</evidence>
<protein>
    <submittedName>
        <fullName evidence="7">D-2-hydroxyacid dehydrogenase</fullName>
    </submittedName>
</protein>
<dbReference type="InterPro" id="IPR029753">
    <property type="entry name" value="D-isomer_DH_CS"/>
</dbReference>
<accession>A0A934NBU6</accession>
<dbReference type="InterPro" id="IPR036291">
    <property type="entry name" value="NAD(P)-bd_dom_sf"/>
</dbReference>